<dbReference type="GO" id="GO:0016020">
    <property type="term" value="C:membrane"/>
    <property type="evidence" value="ECO:0007669"/>
    <property type="project" value="UniProtKB-SubCell"/>
</dbReference>
<dbReference type="SUPFAM" id="SSF50182">
    <property type="entry name" value="Sm-like ribonucleoproteins"/>
    <property type="match status" value="1"/>
</dbReference>
<keyword evidence="3 6" id="KW-1133">Transmembrane helix</keyword>
<dbReference type="GO" id="GO:0008381">
    <property type="term" value="F:mechanosensitive monoatomic ion channel activity"/>
    <property type="evidence" value="ECO:0007669"/>
    <property type="project" value="UniProtKB-ARBA"/>
</dbReference>
<proteinExistence type="predicted"/>
<sequence length="471" mass="50966">MVTFDDFSRIAAAPLHAWPGALIVSVCLSVVAIGVHWLGQRVLMRIARPYPVMTVVLHHIGRPARFAMAIVALEIVWWEAPDTLLFIGGLRDAAAFALIAAITWLSVRSAAAIGEAIVAAHPLDTVDNLQARRIHTQARVLARTVMVVIVIIGIGAALMTFPNVRQIGASLLASAGVAGLVAGIAARPVLGNLIAGLQIALSQPIRLDDVVVIEGEWGRIEEITGTYVSVRLWDQRRLIVPLQWFIENPFQNWTRNDAQIVGSVFMFVDYRMPLAPLRDELARLVETAPEWDGRVQVLQVTDATERAMQLRVLVSSGDSALNWDLRCRIREGLVSFVQRHYPHYLPRARADLAANWVADADVGRVIAAADTGEPLERMPNATPAPASSTVADTAADPVAGHGARAPARHRGKQAVEQQAGEPAGRAAGERADDHEAGRAAGHEAARQPPREPGHEARPEAHCTDASPERTT</sequence>
<keyword evidence="9" id="KW-1185">Reference proteome</keyword>
<organism evidence="8 9">
    <name type="scientific">Paraburkholderia solisilvae</name>
    <dbReference type="NCBI Taxonomy" id="624376"/>
    <lineage>
        <taxon>Bacteria</taxon>
        <taxon>Pseudomonadati</taxon>
        <taxon>Pseudomonadota</taxon>
        <taxon>Betaproteobacteria</taxon>
        <taxon>Burkholderiales</taxon>
        <taxon>Burkholderiaceae</taxon>
        <taxon>Paraburkholderia</taxon>
    </lineage>
</organism>
<feature type="region of interest" description="Disordered" evidence="5">
    <location>
        <begin position="398"/>
        <end position="471"/>
    </location>
</feature>
<dbReference type="Pfam" id="PF00924">
    <property type="entry name" value="MS_channel_2nd"/>
    <property type="match status" value="1"/>
</dbReference>
<accession>A0A6J5DY86</accession>
<feature type="transmembrane region" description="Helical" evidence="6">
    <location>
        <begin position="140"/>
        <end position="161"/>
    </location>
</feature>
<feature type="compositionally biased region" description="Basic and acidic residues" evidence="5">
    <location>
        <begin position="427"/>
        <end position="471"/>
    </location>
</feature>
<dbReference type="Gene3D" id="1.10.287.1260">
    <property type="match status" value="1"/>
</dbReference>
<evidence type="ECO:0000256" key="2">
    <source>
        <dbReference type="ARBA" id="ARBA00022692"/>
    </source>
</evidence>
<evidence type="ECO:0000256" key="4">
    <source>
        <dbReference type="ARBA" id="ARBA00023136"/>
    </source>
</evidence>
<dbReference type="Gene3D" id="2.30.30.60">
    <property type="match status" value="1"/>
</dbReference>
<evidence type="ECO:0000313" key="9">
    <source>
        <dbReference type="Proteomes" id="UP000494329"/>
    </source>
</evidence>
<keyword evidence="2 6" id="KW-0812">Transmembrane</keyword>
<evidence type="ECO:0000256" key="6">
    <source>
        <dbReference type="SAM" id="Phobius"/>
    </source>
</evidence>
<feature type="region of interest" description="Disordered" evidence="5">
    <location>
        <begin position="373"/>
        <end position="392"/>
    </location>
</feature>
<dbReference type="RefSeq" id="WP_175111512.1">
    <property type="nucleotide sequence ID" value="NZ_CADIKF010000019.1"/>
</dbReference>
<evidence type="ECO:0000256" key="1">
    <source>
        <dbReference type="ARBA" id="ARBA00004370"/>
    </source>
</evidence>
<evidence type="ECO:0000256" key="3">
    <source>
        <dbReference type="ARBA" id="ARBA00022989"/>
    </source>
</evidence>
<dbReference type="InterPro" id="IPR010920">
    <property type="entry name" value="LSM_dom_sf"/>
</dbReference>
<name>A0A6J5DY86_9BURK</name>
<dbReference type="PANTHER" id="PTHR30566:SF25">
    <property type="entry name" value="INNER MEMBRANE PROTEIN"/>
    <property type="match status" value="1"/>
</dbReference>
<dbReference type="AlphaFoldDB" id="A0A6J5DY86"/>
<feature type="compositionally biased region" description="Low complexity" evidence="5">
    <location>
        <begin position="416"/>
        <end position="426"/>
    </location>
</feature>
<feature type="transmembrane region" description="Helical" evidence="6">
    <location>
        <begin position="20"/>
        <end position="39"/>
    </location>
</feature>
<dbReference type="PANTHER" id="PTHR30566">
    <property type="entry name" value="YNAI-RELATED MECHANOSENSITIVE ION CHANNEL"/>
    <property type="match status" value="1"/>
</dbReference>
<dbReference type="InterPro" id="IPR006685">
    <property type="entry name" value="MscS_channel_2nd"/>
</dbReference>
<dbReference type="Proteomes" id="UP000494329">
    <property type="component" value="Unassembled WGS sequence"/>
</dbReference>
<comment type="subcellular location">
    <subcellularLocation>
        <location evidence="1">Membrane</location>
    </subcellularLocation>
</comment>
<feature type="domain" description="Mechanosensitive ion channel MscS" evidence="7">
    <location>
        <begin position="189"/>
        <end position="255"/>
    </location>
</feature>
<evidence type="ECO:0000259" key="7">
    <source>
        <dbReference type="Pfam" id="PF00924"/>
    </source>
</evidence>
<evidence type="ECO:0000256" key="5">
    <source>
        <dbReference type="SAM" id="MobiDB-lite"/>
    </source>
</evidence>
<reference evidence="8 9" key="1">
    <citation type="submission" date="2020-04" db="EMBL/GenBank/DDBJ databases">
        <authorList>
            <person name="De Canck E."/>
        </authorList>
    </citation>
    <scope>NUCLEOTIDE SEQUENCE [LARGE SCALE GENOMIC DNA]</scope>
    <source>
        <strain evidence="8 9">LMG 29739</strain>
    </source>
</reference>
<keyword evidence="4 6" id="KW-0472">Membrane</keyword>
<protein>
    <recommendedName>
        <fullName evidence="7">Mechanosensitive ion channel MscS domain-containing protein</fullName>
    </recommendedName>
</protein>
<dbReference type="EMBL" id="CADIKF010000019">
    <property type="protein sequence ID" value="CAB3757855.1"/>
    <property type="molecule type" value="Genomic_DNA"/>
</dbReference>
<gene>
    <name evidence="8" type="ORF">LMG29739_02803</name>
</gene>
<evidence type="ECO:0000313" key="8">
    <source>
        <dbReference type="EMBL" id="CAB3757855.1"/>
    </source>
</evidence>
<dbReference type="InterPro" id="IPR023408">
    <property type="entry name" value="MscS_beta-dom_sf"/>
</dbReference>